<name>A0A4S8LJG6_DENBC</name>
<feature type="compositionally biased region" description="Polar residues" evidence="1">
    <location>
        <begin position="64"/>
        <end position="77"/>
    </location>
</feature>
<feature type="region of interest" description="Disordered" evidence="1">
    <location>
        <begin position="62"/>
        <end position="91"/>
    </location>
</feature>
<reference evidence="2 3" key="1">
    <citation type="journal article" date="2019" name="Nat. Ecol. Evol.">
        <title>Megaphylogeny resolves global patterns of mushroom evolution.</title>
        <authorList>
            <person name="Varga T."/>
            <person name="Krizsan K."/>
            <person name="Foldi C."/>
            <person name="Dima B."/>
            <person name="Sanchez-Garcia M."/>
            <person name="Sanchez-Ramirez S."/>
            <person name="Szollosi G.J."/>
            <person name="Szarkandi J.G."/>
            <person name="Papp V."/>
            <person name="Albert L."/>
            <person name="Andreopoulos W."/>
            <person name="Angelini C."/>
            <person name="Antonin V."/>
            <person name="Barry K.W."/>
            <person name="Bougher N.L."/>
            <person name="Buchanan P."/>
            <person name="Buyck B."/>
            <person name="Bense V."/>
            <person name="Catcheside P."/>
            <person name="Chovatia M."/>
            <person name="Cooper J."/>
            <person name="Damon W."/>
            <person name="Desjardin D."/>
            <person name="Finy P."/>
            <person name="Geml J."/>
            <person name="Haridas S."/>
            <person name="Hughes K."/>
            <person name="Justo A."/>
            <person name="Karasinski D."/>
            <person name="Kautmanova I."/>
            <person name="Kiss B."/>
            <person name="Kocsube S."/>
            <person name="Kotiranta H."/>
            <person name="LaButti K.M."/>
            <person name="Lechner B.E."/>
            <person name="Liimatainen K."/>
            <person name="Lipzen A."/>
            <person name="Lukacs Z."/>
            <person name="Mihaltcheva S."/>
            <person name="Morgado L.N."/>
            <person name="Niskanen T."/>
            <person name="Noordeloos M.E."/>
            <person name="Ohm R.A."/>
            <person name="Ortiz-Santana B."/>
            <person name="Ovrebo C."/>
            <person name="Racz N."/>
            <person name="Riley R."/>
            <person name="Savchenko A."/>
            <person name="Shiryaev A."/>
            <person name="Soop K."/>
            <person name="Spirin V."/>
            <person name="Szebenyi C."/>
            <person name="Tomsovsky M."/>
            <person name="Tulloss R.E."/>
            <person name="Uehling J."/>
            <person name="Grigoriev I.V."/>
            <person name="Vagvolgyi C."/>
            <person name="Papp T."/>
            <person name="Martin F.M."/>
            <person name="Miettinen O."/>
            <person name="Hibbett D.S."/>
            <person name="Nagy L.G."/>
        </authorList>
    </citation>
    <scope>NUCLEOTIDE SEQUENCE [LARGE SCALE GENOMIC DNA]</scope>
    <source>
        <strain evidence="2 3">CBS 962.96</strain>
    </source>
</reference>
<gene>
    <name evidence="2" type="ORF">K435DRAFT_781775</name>
</gene>
<feature type="non-terminal residue" evidence="2">
    <location>
        <position position="91"/>
    </location>
</feature>
<dbReference type="EMBL" id="ML179383">
    <property type="protein sequence ID" value="THU89070.1"/>
    <property type="molecule type" value="Genomic_DNA"/>
</dbReference>
<accession>A0A4S8LJG6</accession>
<evidence type="ECO:0000313" key="3">
    <source>
        <dbReference type="Proteomes" id="UP000297245"/>
    </source>
</evidence>
<evidence type="ECO:0000313" key="2">
    <source>
        <dbReference type="EMBL" id="THU89070.1"/>
    </source>
</evidence>
<feature type="compositionally biased region" description="Low complexity" evidence="1">
    <location>
        <begin position="33"/>
        <end position="47"/>
    </location>
</feature>
<dbReference type="AlphaFoldDB" id="A0A4S8LJG6"/>
<protein>
    <submittedName>
        <fullName evidence="2">Uncharacterized protein</fullName>
    </submittedName>
</protein>
<proteinExistence type="predicted"/>
<feature type="region of interest" description="Disordered" evidence="1">
    <location>
        <begin position="23"/>
        <end position="47"/>
    </location>
</feature>
<keyword evidence="3" id="KW-1185">Reference proteome</keyword>
<evidence type="ECO:0000256" key="1">
    <source>
        <dbReference type="SAM" id="MobiDB-lite"/>
    </source>
</evidence>
<sequence>MAFTRNETQTNPTPPVHYHIDFQPSHDSHRITTRIPSTPSISTSTTTTTADIRHMHITHIPTFPSYSASNQPNSTLPNPIRRSPYMRTHLH</sequence>
<organism evidence="2 3">
    <name type="scientific">Dendrothele bispora (strain CBS 962.96)</name>
    <dbReference type="NCBI Taxonomy" id="1314807"/>
    <lineage>
        <taxon>Eukaryota</taxon>
        <taxon>Fungi</taxon>
        <taxon>Dikarya</taxon>
        <taxon>Basidiomycota</taxon>
        <taxon>Agaricomycotina</taxon>
        <taxon>Agaricomycetes</taxon>
        <taxon>Agaricomycetidae</taxon>
        <taxon>Agaricales</taxon>
        <taxon>Agaricales incertae sedis</taxon>
        <taxon>Dendrothele</taxon>
    </lineage>
</organism>
<dbReference type="Proteomes" id="UP000297245">
    <property type="component" value="Unassembled WGS sequence"/>
</dbReference>